<protein>
    <recommendedName>
        <fullName evidence="19">Fucosyltransferase</fullName>
        <ecNumber evidence="19">2.4.1.-</ecNumber>
    </recommendedName>
</protein>
<evidence type="ECO:0000256" key="7">
    <source>
        <dbReference type="ARBA" id="ARBA00022968"/>
    </source>
</evidence>
<evidence type="ECO:0000256" key="11">
    <source>
        <dbReference type="ARBA" id="ARBA00023136"/>
    </source>
</evidence>
<evidence type="ECO:0000256" key="15">
    <source>
        <dbReference type="ARBA" id="ARBA00036273"/>
    </source>
</evidence>
<dbReference type="InterPro" id="IPR055270">
    <property type="entry name" value="Glyco_tran_10_C"/>
</dbReference>
<comment type="catalytic activity">
    <reaction evidence="15">
        <text>a beta-D-galactosyl-(1-&gt;3)-N-acetyl-beta-D-glucosaminyl derivative + GDP-beta-L-fucose = a beta-D-galactosyl-(1-&gt;3)-[alpha-L-fucosyl-(1-&gt;4)]-N-acetyl-beta-D-glucosaminyl derivative + GDP + H(+)</text>
        <dbReference type="Rhea" id="RHEA:23628"/>
        <dbReference type="ChEBI" id="CHEBI:15378"/>
        <dbReference type="ChEBI" id="CHEBI:57273"/>
        <dbReference type="ChEBI" id="CHEBI:58189"/>
        <dbReference type="ChEBI" id="CHEBI:133506"/>
        <dbReference type="ChEBI" id="CHEBI:140304"/>
        <dbReference type="EC" id="2.4.1.65"/>
    </reaction>
    <physiologicalReaction direction="left-to-right" evidence="15">
        <dbReference type="Rhea" id="RHEA:23629"/>
    </physiologicalReaction>
</comment>
<evidence type="ECO:0000256" key="14">
    <source>
        <dbReference type="ARBA" id="ARBA00036052"/>
    </source>
</evidence>
<comment type="catalytic activity">
    <reaction evidence="18">
        <text>beta-D-galactosyl-(1-&gt;4)-N-acetyl-D-glucosamine + GDP-beta-L-fucose = beta-D-galactosyl-(1-&gt;4)-[alpha-L-fucosyl-(1-&gt;3)]-N-acetyl-D-glucosamine + GDP + H(+)</text>
        <dbReference type="Rhea" id="RHEA:62824"/>
        <dbReference type="ChEBI" id="CHEBI:15378"/>
        <dbReference type="ChEBI" id="CHEBI:57273"/>
        <dbReference type="ChEBI" id="CHEBI:58189"/>
        <dbReference type="ChEBI" id="CHEBI:60152"/>
        <dbReference type="ChEBI" id="CHEBI:62287"/>
    </reaction>
    <physiologicalReaction direction="left-to-right" evidence="18">
        <dbReference type="Rhea" id="RHEA:62825"/>
    </physiologicalReaction>
</comment>
<keyword evidence="7" id="KW-0735">Signal-anchor</keyword>
<proteinExistence type="inferred from homology"/>
<evidence type="ECO:0000256" key="18">
    <source>
        <dbReference type="ARBA" id="ARBA00036928"/>
    </source>
</evidence>
<keyword evidence="23" id="KW-1185">Reference proteome</keyword>
<evidence type="ECO:0000256" key="16">
    <source>
        <dbReference type="ARBA" id="ARBA00036468"/>
    </source>
</evidence>
<dbReference type="PANTHER" id="PTHR11929">
    <property type="entry name" value="ALPHA- 1,3 -FUCOSYLTRANSFERASE"/>
    <property type="match status" value="1"/>
</dbReference>
<feature type="domain" description="Fucosyltransferase N-terminal" evidence="21">
    <location>
        <begin position="62"/>
        <end position="168"/>
    </location>
</feature>
<dbReference type="EC" id="2.4.1.-" evidence="19"/>
<name>A0A8D0E2X8_SALMN</name>
<keyword evidence="6 19" id="KW-0812">Transmembrane</keyword>
<evidence type="ECO:0000259" key="21">
    <source>
        <dbReference type="Pfam" id="PF17039"/>
    </source>
</evidence>
<comment type="subcellular location">
    <subcellularLocation>
        <location evidence="1 19">Golgi apparatus</location>
        <location evidence="1 19">Golgi stack membrane</location>
        <topology evidence="1 19">Single-pass type II membrane protein</topology>
    </subcellularLocation>
</comment>
<dbReference type="GeneTree" id="ENSGT00940000163125"/>
<accession>A0A8D0E2X8</accession>
<dbReference type="Gene3D" id="3.40.50.11660">
    <property type="entry name" value="Glycosyl transferase family 10, C-terminal domain"/>
    <property type="match status" value="1"/>
</dbReference>
<feature type="transmembrane region" description="Helical" evidence="19">
    <location>
        <begin position="15"/>
        <end position="33"/>
    </location>
</feature>
<comment type="pathway">
    <text evidence="2">Protein modification; protein glycosylation.</text>
</comment>
<evidence type="ECO:0000256" key="10">
    <source>
        <dbReference type="ARBA" id="ARBA00023098"/>
    </source>
</evidence>
<evidence type="ECO:0000256" key="9">
    <source>
        <dbReference type="ARBA" id="ARBA00023034"/>
    </source>
</evidence>
<organism evidence="22 23">
    <name type="scientific">Salvator merianae</name>
    <name type="common">Argentine black and white tegu</name>
    <name type="synonym">Tupinambis merianae</name>
    <dbReference type="NCBI Taxonomy" id="96440"/>
    <lineage>
        <taxon>Eukaryota</taxon>
        <taxon>Metazoa</taxon>
        <taxon>Chordata</taxon>
        <taxon>Craniata</taxon>
        <taxon>Vertebrata</taxon>
        <taxon>Euteleostomi</taxon>
        <taxon>Lepidosauria</taxon>
        <taxon>Squamata</taxon>
        <taxon>Bifurcata</taxon>
        <taxon>Unidentata</taxon>
        <taxon>Episquamata</taxon>
        <taxon>Laterata</taxon>
        <taxon>Teiioidea</taxon>
        <taxon>Teiidae</taxon>
        <taxon>Salvator</taxon>
    </lineage>
</organism>
<evidence type="ECO:0000256" key="8">
    <source>
        <dbReference type="ARBA" id="ARBA00022989"/>
    </source>
</evidence>
<dbReference type="SUPFAM" id="SSF53756">
    <property type="entry name" value="UDP-Glycosyltransferase/glycogen phosphorylase"/>
    <property type="match status" value="1"/>
</dbReference>
<keyword evidence="10" id="KW-0443">Lipid metabolism</keyword>
<keyword evidence="8 19" id="KW-1133">Transmembrane helix</keyword>
<evidence type="ECO:0000256" key="17">
    <source>
        <dbReference type="ARBA" id="ARBA00036481"/>
    </source>
</evidence>
<evidence type="ECO:0000256" key="5">
    <source>
        <dbReference type="ARBA" id="ARBA00022679"/>
    </source>
</evidence>
<dbReference type="UniPathway" id="UPA00378"/>
<evidence type="ECO:0000256" key="4">
    <source>
        <dbReference type="ARBA" id="ARBA00022676"/>
    </source>
</evidence>
<reference evidence="22" key="2">
    <citation type="submission" date="2025-09" db="UniProtKB">
        <authorList>
            <consortium name="Ensembl"/>
        </authorList>
    </citation>
    <scope>IDENTIFICATION</scope>
</reference>
<evidence type="ECO:0000256" key="3">
    <source>
        <dbReference type="ARBA" id="ARBA00008919"/>
    </source>
</evidence>
<evidence type="ECO:0000259" key="20">
    <source>
        <dbReference type="Pfam" id="PF00852"/>
    </source>
</evidence>
<keyword evidence="11 19" id="KW-0472">Membrane</keyword>
<comment type="catalytic activity">
    <reaction evidence="13">
        <text>a beta-D-galactosyl-(1-&gt;4)-N-acetyl-beta-D-glucosaminyl derivative + GDP-beta-L-fucose = a beta-D-galactosyl-(1-&gt;4)-[alpha-L-fucosyl-(1-&gt;3)]-N-acetyl-beta-D-glucosaminyl derivative + GDP + H(+)</text>
        <dbReference type="Rhea" id="RHEA:14257"/>
        <dbReference type="ChEBI" id="CHEBI:15378"/>
        <dbReference type="ChEBI" id="CHEBI:57273"/>
        <dbReference type="ChEBI" id="CHEBI:58189"/>
        <dbReference type="ChEBI" id="CHEBI:133507"/>
        <dbReference type="ChEBI" id="CHEBI:137941"/>
        <dbReference type="EC" id="2.4.1.152"/>
    </reaction>
    <physiologicalReaction direction="left-to-right" evidence="13">
        <dbReference type="Rhea" id="RHEA:14258"/>
    </physiologicalReaction>
</comment>
<dbReference type="GO" id="GO:0017083">
    <property type="term" value="F:4-galactosyl-N-acetylglucosaminide 3-alpha-L-fucosyltransferase activity"/>
    <property type="evidence" value="ECO:0007669"/>
    <property type="project" value="UniProtKB-EC"/>
</dbReference>
<keyword evidence="4 19" id="KW-0328">Glycosyltransferase</keyword>
<dbReference type="PANTHER" id="PTHR11929:SF11">
    <property type="entry name" value="4-GALACTOSYL-N-ACETYLGLUCOSAMINIDE 3-ALPHA-L-FUCOSYLTRANSFERASE FUT5"/>
    <property type="match status" value="1"/>
</dbReference>
<keyword evidence="5 19" id="KW-0808">Transferase</keyword>
<evidence type="ECO:0000256" key="19">
    <source>
        <dbReference type="RuleBase" id="RU003832"/>
    </source>
</evidence>
<dbReference type="InterPro" id="IPR001503">
    <property type="entry name" value="Glyco_trans_10"/>
</dbReference>
<keyword evidence="12" id="KW-0325">Glycoprotein</keyword>
<dbReference type="OMA" id="ESRYQTW"/>
<dbReference type="AlphaFoldDB" id="A0A8D0E2X8"/>
<dbReference type="Ensembl" id="ENSSMRT00000029723.1">
    <property type="protein sequence ID" value="ENSSMRP00000025384.1"/>
    <property type="gene ID" value="ENSSMRG00000019627.1"/>
</dbReference>
<comment type="similarity">
    <text evidence="3 19">Belongs to the glycosyltransferase 10 family.</text>
</comment>
<dbReference type="GO" id="GO:0032580">
    <property type="term" value="C:Golgi cisterna membrane"/>
    <property type="evidence" value="ECO:0007669"/>
    <property type="project" value="UniProtKB-SubCell"/>
</dbReference>
<dbReference type="Pfam" id="PF00852">
    <property type="entry name" value="Glyco_transf_10"/>
    <property type="match status" value="1"/>
</dbReference>
<keyword evidence="9 19" id="KW-0333">Golgi apparatus</keyword>
<evidence type="ECO:0000256" key="13">
    <source>
        <dbReference type="ARBA" id="ARBA00029329"/>
    </source>
</evidence>
<comment type="catalytic activity">
    <reaction evidence="17">
        <text>an N-acetyl-alpha-neuraminyl-(2-&gt;3)-beta-D-galactosyl-(1-&gt;4)-N-acetyl-beta-D-glucosaminyl derivative + GDP-beta-L-fucose = an alpha-Neu5Ac-(2-&gt;3)-beta-D-Gal-(1-&gt;4)-[alpha-L-Fuc-(1-&gt;3)]-beta-D-GlcNAc derivative + GDP + H(+)</text>
        <dbReference type="Rhea" id="RHEA:56076"/>
        <dbReference type="ChEBI" id="CHEBI:15378"/>
        <dbReference type="ChEBI" id="CHEBI:57273"/>
        <dbReference type="ChEBI" id="CHEBI:58189"/>
        <dbReference type="ChEBI" id="CHEBI:136545"/>
        <dbReference type="ChEBI" id="CHEBI:139509"/>
    </reaction>
    <physiologicalReaction direction="left-to-right" evidence="17">
        <dbReference type="Rhea" id="RHEA:56077"/>
    </physiologicalReaction>
</comment>
<comment type="catalytic activity">
    <reaction evidence="14">
        <text>an alpha-Neu5Ac-(2-&gt;3)-beta-D-Gal-(1-&gt;4)-beta-D-GlcNAc-(1-&gt;3)-beta-D-Gal-(1-&gt;4)-[alpha-L-Fuc-(1-&gt;3)]-beta-D-GlcNAc derivative + GDP-beta-L-fucose = an alpha-Neu5Ac-(2-&gt;3)-beta-D-Gal-(1-&gt;4)-[alpha-L-Fuc-(1-&gt;3)]-beta-D-GlcNAc-(1-&gt;3)-beta-D-Gal-(1-&gt;4)-[alpha-L-Fuc-(1-&gt;3)]-beta-D-GlcNAc derivative + GDP + H(+)</text>
        <dbReference type="Rhea" id="RHEA:52864"/>
        <dbReference type="ChEBI" id="CHEBI:15378"/>
        <dbReference type="ChEBI" id="CHEBI:57273"/>
        <dbReference type="ChEBI" id="CHEBI:58189"/>
        <dbReference type="ChEBI" id="CHEBI:145342"/>
        <dbReference type="ChEBI" id="CHEBI:145343"/>
    </reaction>
    <physiologicalReaction direction="left-to-right" evidence="14">
        <dbReference type="Rhea" id="RHEA:52865"/>
    </physiologicalReaction>
</comment>
<evidence type="ECO:0000256" key="2">
    <source>
        <dbReference type="ARBA" id="ARBA00004922"/>
    </source>
</evidence>
<sequence>MDGNGPQKPSPCRKLVPFLLFQVILGTVFFAYIRNGMLSEPGAFGPFALLGNSSAPEKTHPTLTILLWTWPFGARFVIKNCSQLMGTPDCFITADRRWIHAADAVVVHHPDVSQSRRQLPQGPRPPFQRWVWFNLESPSHTPNLGFMDNYFNLTMSYRRDSDIFTPYGWLETLAEPRNVTIPEKSKLVAWVVSNWKHSSPRVKYYKKLRSYIPVDVYGRRHVPLPRDKHLSTLSQYKFYLAFENSVHEDYITEKLWRNSLLSSTVPVVCGPPRKNYERYLPPDSFIHIEDFPTAQGLANFLLELDRDPVRYRNYFQWRRWLKPVGDLGWAIQLCKACKVLQEKPVHYQTVGELSKWFT</sequence>
<evidence type="ECO:0000256" key="1">
    <source>
        <dbReference type="ARBA" id="ARBA00004447"/>
    </source>
</evidence>
<dbReference type="GO" id="GO:0006629">
    <property type="term" value="P:lipid metabolic process"/>
    <property type="evidence" value="ECO:0007669"/>
    <property type="project" value="UniProtKB-KW"/>
</dbReference>
<evidence type="ECO:0000313" key="23">
    <source>
        <dbReference type="Proteomes" id="UP000694421"/>
    </source>
</evidence>
<dbReference type="GO" id="GO:0017060">
    <property type="term" value="F:3-galactosyl-N-acetylglucosaminide 4-alpha-L-fucosyltransferase activity"/>
    <property type="evidence" value="ECO:0007669"/>
    <property type="project" value="UniProtKB-EC"/>
</dbReference>
<comment type="catalytic activity">
    <reaction evidence="16">
        <text>an alpha-Neu5Ac-(2-&gt;3)-beta-D-Gal-(1-&gt;3)-D-GlcNAc derivative + GDP-beta-L-fucose = an alpha-Neu5Ac-(2-&gt;3)-beta-D-Gal-(1-&gt;3)-[alpha-L-Fuc-(1-&gt;4)]-beta-D-GlcNAc derivative + GDP + H(+)</text>
        <dbReference type="Rhea" id="RHEA:62904"/>
        <dbReference type="ChEBI" id="CHEBI:15378"/>
        <dbReference type="ChEBI" id="CHEBI:57273"/>
        <dbReference type="ChEBI" id="CHEBI:58189"/>
        <dbReference type="ChEBI" id="CHEBI:146021"/>
        <dbReference type="ChEBI" id="CHEBI:146022"/>
    </reaction>
    <physiologicalReaction direction="left-to-right" evidence="16">
        <dbReference type="Rhea" id="RHEA:62905"/>
    </physiologicalReaction>
</comment>
<dbReference type="InterPro" id="IPR038577">
    <property type="entry name" value="GT10-like_C_sf"/>
</dbReference>
<evidence type="ECO:0000256" key="12">
    <source>
        <dbReference type="ARBA" id="ARBA00023180"/>
    </source>
</evidence>
<dbReference type="InterPro" id="IPR031481">
    <property type="entry name" value="Glyco_tran_10_N"/>
</dbReference>
<evidence type="ECO:0000313" key="22">
    <source>
        <dbReference type="Ensembl" id="ENSSMRP00000025384.1"/>
    </source>
</evidence>
<reference evidence="22" key="1">
    <citation type="submission" date="2025-08" db="UniProtKB">
        <authorList>
            <consortium name="Ensembl"/>
        </authorList>
    </citation>
    <scope>IDENTIFICATION</scope>
</reference>
<evidence type="ECO:0000256" key="6">
    <source>
        <dbReference type="ARBA" id="ARBA00022692"/>
    </source>
</evidence>
<feature type="domain" description="Fucosyltransferase C-terminal" evidence="20">
    <location>
        <begin position="182"/>
        <end position="356"/>
    </location>
</feature>
<dbReference type="Pfam" id="PF17039">
    <property type="entry name" value="Glyco_tran_10_N"/>
    <property type="match status" value="1"/>
</dbReference>
<dbReference type="Proteomes" id="UP000694421">
    <property type="component" value="Unplaced"/>
</dbReference>
<dbReference type="FunFam" id="3.40.50.11660:FF:000001">
    <property type="entry name" value="alpha-(1,3)-fucosyltransferase 9"/>
    <property type="match status" value="1"/>
</dbReference>